<comment type="similarity">
    <text evidence="1">Belongs to the BlaI transcriptional regulatory family.</text>
</comment>
<dbReference type="InterPro" id="IPR036390">
    <property type="entry name" value="WH_DNA-bd_sf"/>
</dbReference>
<organism evidence="5 6">
    <name type="scientific">Pseudoduganella namucuonensis</name>
    <dbReference type="NCBI Taxonomy" id="1035707"/>
    <lineage>
        <taxon>Bacteria</taxon>
        <taxon>Pseudomonadati</taxon>
        <taxon>Pseudomonadota</taxon>
        <taxon>Betaproteobacteria</taxon>
        <taxon>Burkholderiales</taxon>
        <taxon>Oxalobacteraceae</taxon>
        <taxon>Telluria group</taxon>
        <taxon>Pseudoduganella</taxon>
    </lineage>
</organism>
<keyword evidence="4" id="KW-0804">Transcription</keyword>
<dbReference type="EMBL" id="FPBO01000026">
    <property type="protein sequence ID" value="SFV07283.1"/>
    <property type="molecule type" value="Genomic_DNA"/>
</dbReference>
<dbReference type="PIRSF" id="PIRSF019455">
    <property type="entry name" value="CopR_AtkY"/>
    <property type="match status" value="1"/>
</dbReference>
<proteinExistence type="inferred from homology"/>
<dbReference type="Proteomes" id="UP000199391">
    <property type="component" value="Unassembled WGS sequence"/>
</dbReference>
<dbReference type="Gene3D" id="1.10.4040.10">
    <property type="entry name" value="Penicillinase repressor domain"/>
    <property type="match status" value="1"/>
</dbReference>
<evidence type="ECO:0000256" key="1">
    <source>
        <dbReference type="ARBA" id="ARBA00011046"/>
    </source>
</evidence>
<dbReference type="InterPro" id="IPR005650">
    <property type="entry name" value="BlaI_family"/>
</dbReference>
<dbReference type="STRING" id="1035707.SAMN05216552_102685"/>
<evidence type="ECO:0000256" key="4">
    <source>
        <dbReference type="ARBA" id="ARBA00023163"/>
    </source>
</evidence>
<name>A0A1I7LC27_9BURK</name>
<keyword evidence="6" id="KW-1185">Reference proteome</keyword>
<dbReference type="GO" id="GO:0045892">
    <property type="term" value="P:negative regulation of DNA-templated transcription"/>
    <property type="evidence" value="ECO:0007669"/>
    <property type="project" value="InterPro"/>
</dbReference>
<evidence type="ECO:0000256" key="2">
    <source>
        <dbReference type="ARBA" id="ARBA00023015"/>
    </source>
</evidence>
<keyword evidence="3" id="KW-0238">DNA-binding</keyword>
<reference evidence="6" key="1">
    <citation type="submission" date="2016-10" db="EMBL/GenBank/DDBJ databases">
        <authorList>
            <person name="Varghese N."/>
            <person name="Submissions S."/>
        </authorList>
    </citation>
    <scope>NUCLEOTIDE SEQUENCE [LARGE SCALE GENOMIC DNA]</scope>
    <source>
        <strain evidence="6">CGMCC 1.11014</strain>
    </source>
</reference>
<keyword evidence="2" id="KW-0805">Transcription regulation</keyword>
<dbReference type="RefSeq" id="WP_218164918.1">
    <property type="nucleotide sequence ID" value="NZ_FPBO01000026.1"/>
</dbReference>
<dbReference type="SUPFAM" id="SSF46785">
    <property type="entry name" value="Winged helix' DNA-binding domain"/>
    <property type="match status" value="1"/>
</dbReference>
<dbReference type="GO" id="GO:0003677">
    <property type="term" value="F:DNA binding"/>
    <property type="evidence" value="ECO:0007669"/>
    <property type="project" value="UniProtKB-KW"/>
</dbReference>
<protein>
    <submittedName>
        <fullName evidence="5">Predicted transcriptional regulator</fullName>
    </submittedName>
</protein>
<dbReference type="Gene3D" id="1.10.10.10">
    <property type="entry name" value="Winged helix-like DNA-binding domain superfamily/Winged helix DNA-binding domain"/>
    <property type="match status" value="1"/>
</dbReference>
<dbReference type="InterPro" id="IPR036388">
    <property type="entry name" value="WH-like_DNA-bd_sf"/>
</dbReference>
<evidence type="ECO:0000313" key="5">
    <source>
        <dbReference type="EMBL" id="SFV07283.1"/>
    </source>
</evidence>
<sequence length="123" mass="13941">MEAISISEAESAVMEVLWSRHPLAAEDIAAALRSERDWQDATIKTLIGRLLKKGAVSATQEGRRYLYSPTLEREAWLTQESASMLERLFGGRVAPLVAHFSKQRKLSKRDIAELRRIIDEMES</sequence>
<evidence type="ECO:0000256" key="3">
    <source>
        <dbReference type="ARBA" id="ARBA00023125"/>
    </source>
</evidence>
<evidence type="ECO:0000313" key="6">
    <source>
        <dbReference type="Proteomes" id="UP000199391"/>
    </source>
</evidence>
<accession>A0A1I7LC27</accession>
<dbReference type="AlphaFoldDB" id="A0A1I7LC27"/>
<gene>
    <name evidence="5" type="ORF">SAMN05216552_102685</name>
</gene>
<dbReference type="Pfam" id="PF03965">
    <property type="entry name" value="Penicillinase_R"/>
    <property type="match status" value="1"/>
</dbReference>